<organism evidence="2 3">
    <name type="scientific">Massariosphaeria phaeospora</name>
    <dbReference type="NCBI Taxonomy" id="100035"/>
    <lineage>
        <taxon>Eukaryota</taxon>
        <taxon>Fungi</taxon>
        <taxon>Dikarya</taxon>
        <taxon>Ascomycota</taxon>
        <taxon>Pezizomycotina</taxon>
        <taxon>Dothideomycetes</taxon>
        <taxon>Pleosporomycetidae</taxon>
        <taxon>Pleosporales</taxon>
        <taxon>Pleosporales incertae sedis</taxon>
        <taxon>Massariosphaeria</taxon>
    </lineage>
</organism>
<feature type="region of interest" description="Disordered" evidence="1">
    <location>
        <begin position="1"/>
        <end position="21"/>
    </location>
</feature>
<evidence type="ECO:0000256" key="1">
    <source>
        <dbReference type="SAM" id="MobiDB-lite"/>
    </source>
</evidence>
<dbReference type="EMBL" id="JAADJZ010000009">
    <property type="protein sequence ID" value="KAF2872555.1"/>
    <property type="molecule type" value="Genomic_DNA"/>
</dbReference>
<comment type="caution">
    <text evidence="2">The sequence shown here is derived from an EMBL/GenBank/DDBJ whole genome shotgun (WGS) entry which is preliminary data.</text>
</comment>
<feature type="compositionally biased region" description="Low complexity" evidence="1">
    <location>
        <begin position="57"/>
        <end position="83"/>
    </location>
</feature>
<proteinExistence type="predicted"/>
<protein>
    <submittedName>
        <fullName evidence="2">Uncharacterized protein</fullName>
    </submittedName>
</protein>
<feature type="region of interest" description="Disordered" evidence="1">
    <location>
        <begin position="107"/>
        <end position="168"/>
    </location>
</feature>
<feature type="compositionally biased region" description="Basic and acidic residues" evidence="1">
    <location>
        <begin position="156"/>
        <end position="168"/>
    </location>
</feature>
<dbReference type="Proteomes" id="UP000481861">
    <property type="component" value="Unassembled WGS sequence"/>
</dbReference>
<evidence type="ECO:0000313" key="2">
    <source>
        <dbReference type="EMBL" id="KAF2872555.1"/>
    </source>
</evidence>
<sequence>MDLSNVMNLDEHVYTGQPEHSISSRLQSMAIRPTHEHEKTDTLPSIHELGLDTFRRPSTSSVSSSSTTSSGPNSTSSSPVISVRDQFPTSRQQDGCRRLRQIQGQLHPYPRSQGFWTPYPTPSVSPHIKPAKPSRSNRAVNSSRRTQYKSASDSDSNTHFKTELDTTDERRSYEALKAMVLSEEYSKASHAPDSARKNTKDRKPDPVKAAREQGARKIQTCWLSELQNVQLATNPNLPLVAAQKQGQDRPGWTPLKSNNINKKVRKQFVEVGLVPLLYNKNDVIETGVCTLKQHNRFHALLPRLILDPKLDRNELASRIQELVSSFGTDSFETHMAALEAWVNRDRQRL</sequence>
<feature type="compositionally biased region" description="Basic and acidic residues" evidence="1">
    <location>
        <begin position="193"/>
        <end position="213"/>
    </location>
</feature>
<gene>
    <name evidence="2" type="ORF">BDV95DRAFT_593908</name>
</gene>
<feature type="region of interest" description="Disordered" evidence="1">
    <location>
        <begin position="54"/>
        <end position="95"/>
    </location>
</feature>
<evidence type="ECO:0000313" key="3">
    <source>
        <dbReference type="Proteomes" id="UP000481861"/>
    </source>
</evidence>
<name>A0A7C8MBL8_9PLEO</name>
<feature type="compositionally biased region" description="Low complexity" evidence="1">
    <location>
        <begin position="134"/>
        <end position="145"/>
    </location>
</feature>
<dbReference type="AlphaFoldDB" id="A0A7C8MBL8"/>
<dbReference type="OrthoDB" id="3743447at2759"/>
<accession>A0A7C8MBL8</accession>
<reference evidence="2 3" key="1">
    <citation type="submission" date="2020-01" db="EMBL/GenBank/DDBJ databases">
        <authorList>
            <consortium name="DOE Joint Genome Institute"/>
            <person name="Haridas S."/>
            <person name="Albert R."/>
            <person name="Binder M."/>
            <person name="Bloem J."/>
            <person name="Labutti K."/>
            <person name="Salamov A."/>
            <person name="Andreopoulos B."/>
            <person name="Baker S.E."/>
            <person name="Barry K."/>
            <person name="Bills G."/>
            <person name="Bluhm B.H."/>
            <person name="Cannon C."/>
            <person name="Castanera R."/>
            <person name="Culley D.E."/>
            <person name="Daum C."/>
            <person name="Ezra D."/>
            <person name="Gonzalez J.B."/>
            <person name="Henrissat B."/>
            <person name="Kuo A."/>
            <person name="Liang C."/>
            <person name="Lipzen A."/>
            <person name="Lutzoni F."/>
            <person name="Magnuson J."/>
            <person name="Mondo S."/>
            <person name="Nolan M."/>
            <person name="Ohm R."/>
            <person name="Pangilinan J."/>
            <person name="Park H.-J.H."/>
            <person name="Ramirez L."/>
            <person name="Alfaro M."/>
            <person name="Sun H."/>
            <person name="Tritt A."/>
            <person name="Yoshinaga Y."/>
            <person name="Zwiers L.-H.L."/>
            <person name="Turgeon B.G."/>
            <person name="Goodwin S.B."/>
            <person name="Spatafora J.W."/>
            <person name="Crous P.W."/>
            <person name="Grigoriev I.V."/>
        </authorList>
    </citation>
    <scope>NUCLEOTIDE SEQUENCE [LARGE SCALE GENOMIC DNA]</scope>
    <source>
        <strain evidence="2 3">CBS 611.86</strain>
    </source>
</reference>
<keyword evidence="3" id="KW-1185">Reference proteome</keyword>
<feature type="region of interest" description="Disordered" evidence="1">
    <location>
        <begin position="183"/>
        <end position="213"/>
    </location>
</feature>